<gene>
    <name evidence="1" type="ORF">RhiirC2_792131</name>
</gene>
<dbReference type="VEuPathDB" id="FungiDB:RhiirFUN_025367"/>
<reference evidence="1 2" key="2">
    <citation type="submission" date="2017-10" db="EMBL/GenBank/DDBJ databases">
        <title>Extensive intraspecific genome diversity in a model arbuscular mycorrhizal fungus.</title>
        <authorList>
            <person name="Chen E.C.H."/>
            <person name="Morin E."/>
            <person name="Baudet D."/>
            <person name="Noel J."/>
            <person name="Ndikumana S."/>
            <person name="Charron P."/>
            <person name="St-Onge C."/>
            <person name="Giorgi J."/>
            <person name="Grigoriev I.V."/>
            <person name="Roux C."/>
            <person name="Martin F.M."/>
            <person name="Corradi N."/>
        </authorList>
    </citation>
    <scope>NUCLEOTIDE SEQUENCE [LARGE SCALE GENOMIC DNA]</scope>
    <source>
        <strain evidence="1 2">C2</strain>
    </source>
</reference>
<dbReference type="VEuPathDB" id="FungiDB:FUN_018379"/>
<dbReference type="SUPFAM" id="SSF56112">
    <property type="entry name" value="Protein kinase-like (PK-like)"/>
    <property type="match status" value="1"/>
</dbReference>
<dbReference type="AlphaFoldDB" id="A0A2N1MHY6"/>
<dbReference type="VEuPathDB" id="FungiDB:RhiirA1_498216"/>
<organism evidence="1 2">
    <name type="scientific">Rhizophagus irregularis</name>
    <dbReference type="NCBI Taxonomy" id="588596"/>
    <lineage>
        <taxon>Eukaryota</taxon>
        <taxon>Fungi</taxon>
        <taxon>Fungi incertae sedis</taxon>
        <taxon>Mucoromycota</taxon>
        <taxon>Glomeromycotina</taxon>
        <taxon>Glomeromycetes</taxon>
        <taxon>Glomerales</taxon>
        <taxon>Glomeraceae</taxon>
        <taxon>Rhizophagus</taxon>
    </lineage>
</organism>
<evidence type="ECO:0008006" key="3">
    <source>
        <dbReference type="Google" id="ProtNLM"/>
    </source>
</evidence>
<dbReference type="Gene3D" id="1.10.510.10">
    <property type="entry name" value="Transferase(Phosphotransferase) domain 1"/>
    <property type="match status" value="1"/>
</dbReference>
<sequence length="301" mass="34654">MRSLQISRTGNIIQGYKRSYRNGKQPIDEMIAIRRGKKQKPSNCYNDSDVGHGNDNNPFIAQTGGVQQNISHAIDNVVINNVFKNDWIIPDGYNISTDFCKLQVESIEKLKTDLILLYAKEIDMILANGESESSKERRLLDDHNHGRKPDFWILVNIEEADRELIFGEIKPPHCTITLHGWSGNIWHINLCLALVFWELTNCSSPFDYETKKNDYEIILEINDGKRENPMLSTNSKFVALYQKCWKCEPDERPDICEVISVLNGIDPIKSENNKLQTNFNPKENEKGVSTEEFEETYPIMI</sequence>
<name>A0A2N1MHY6_9GLOM</name>
<dbReference type="InterPro" id="IPR011009">
    <property type="entry name" value="Kinase-like_dom_sf"/>
</dbReference>
<proteinExistence type="predicted"/>
<comment type="caution">
    <text evidence="1">The sequence shown here is derived from an EMBL/GenBank/DDBJ whole genome shotgun (WGS) entry which is preliminary data.</text>
</comment>
<accession>A0A2N1MHY6</accession>
<evidence type="ECO:0000313" key="2">
    <source>
        <dbReference type="Proteomes" id="UP000233469"/>
    </source>
</evidence>
<dbReference type="EMBL" id="LLXL01002298">
    <property type="protein sequence ID" value="PKK61226.1"/>
    <property type="molecule type" value="Genomic_DNA"/>
</dbReference>
<protein>
    <recommendedName>
        <fullName evidence="3">Serine-threonine/tyrosine-protein kinase catalytic domain-containing protein</fullName>
    </recommendedName>
</protein>
<dbReference type="VEuPathDB" id="FungiDB:FUN_022671"/>
<evidence type="ECO:0000313" key="1">
    <source>
        <dbReference type="EMBL" id="PKK61226.1"/>
    </source>
</evidence>
<dbReference type="Proteomes" id="UP000233469">
    <property type="component" value="Unassembled WGS sequence"/>
</dbReference>
<reference evidence="1 2" key="1">
    <citation type="submission" date="2016-04" db="EMBL/GenBank/DDBJ databases">
        <title>Genome analyses suggest a sexual origin of heterokaryosis in a supposedly ancient asexual fungus.</title>
        <authorList>
            <person name="Ropars J."/>
            <person name="Sedzielewska K."/>
            <person name="Noel J."/>
            <person name="Charron P."/>
            <person name="Farinelli L."/>
            <person name="Marton T."/>
            <person name="Kruger M."/>
            <person name="Pelin A."/>
            <person name="Brachmann A."/>
            <person name="Corradi N."/>
        </authorList>
    </citation>
    <scope>NUCLEOTIDE SEQUENCE [LARGE SCALE GENOMIC DNA]</scope>
    <source>
        <strain evidence="1 2">C2</strain>
    </source>
</reference>